<feature type="chain" id="PRO_5022186400" evidence="1">
    <location>
        <begin position="25"/>
        <end position="96"/>
    </location>
</feature>
<dbReference type="AlphaFoldDB" id="A0A562BR31"/>
<reference evidence="2 3" key="1">
    <citation type="submission" date="2019-07" db="EMBL/GenBank/DDBJ databases">
        <title>Genome sequencing of lignin-degrading bacterial isolates.</title>
        <authorList>
            <person name="Gladden J."/>
        </authorList>
    </citation>
    <scope>NUCLEOTIDE SEQUENCE [LARGE SCALE GENOMIC DNA]</scope>
    <source>
        <strain evidence="2 3">J11</strain>
    </source>
</reference>
<keyword evidence="1" id="KW-0732">Signal</keyword>
<accession>A0A562BR31</accession>
<feature type="signal peptide" evidence="1">
    <location>
        <begin position="1"/>
        <end position="24"/>
    </location>
</feature>
<gene>
    <name evidence="2" type="ORF">L602_001600000950</name>
</gene>
<evidence type="ECO:0000313" key="2">
    <source>
        <dbReference type="EMBL" id="TWG87614.1"/>
    </source>
</evidence>
<sequence length="96" mass="10131">MKRIGLVTVGVLGGLAAATTFLCAMPDHRHDPDPRMAGDTVAAVSQRTVVSHAIFVGEPAGYGARTSRHAFDAARAGAAVKSPEEDLGWDYVQLRL</sequence>
<evidence type="ECO:0000256" key="1">
    <source>
        <dbReference type="SAM" id="SignalP"/>
    </source>
</evidence>
<comment type="caution">
    <text evidence="2">The sequence shown here is derived from an EMBL/GenBank/DDBJ whole genome shotgun (WGS) entry which is preliminary data.</text>
</comment>
<proteinExistence type="predicted"/>
<protein>
    <submittedName>
        <fullName evidence="2">Uncharacterized protein</fullName>
    </submittedName>
</protein>
<organism evidence="2 3">
    <name type="scientific">Cupriavidus gilardii J11</name>
    <dbReference type="NCBI Taxonomy" id="936133"/>
    <lineage>
        <taxon>Bacteria</taxon>
        <taxon>Pseudomonadati</taxon>
        <taxon>Pseudomonadota</taxon>
        <taxon>Betaproteobacteria</taxon>
        <taxon>Burkholderiales</taxon>
        <taxon>Burkholderiaceae</taxon>
        <taxon>Cupriavidus</taxon>
    </lineage>
</organism>
<dbReference type="Proteomes" id="UP000318141">
    <property type="component" value="Unassembled WGS sequence"/>
</dbReference>
<evidence type="ECO:0000313" key="3">
    <source>
        <dbReference type="Proteomes" id="UP000318141"/>
    </source>
</evidence>
<dbReference type="EMBL" id="VLJN01000008">
    <property type="protein sequence ID" value="TWG87614.1"/>
    <property type="molecule type" value="Genomic_DNA"/>
</dbReference>
<keyword evidence="3" id="KW-1185">Reference proteome</keyword>
<name>A0A562BR31_9BURK</name>
<dbReference type="OrthoDB" id="8968527at2"/>